<feature type="transmembrane region" description="Helical" evidence="1">
    <location>
        <begin position="61"/>
        <end position="82"/>
    </location>
</feature>
<dbReference type="AlphaFoldDB" id="A0A5Q5CLA8"/>
<accession>A0A5Q5CLA8</accession>
<keyword evidence="1" id="KW-0472">Membrane</keyword>
<gene>
    <name evidence="2" type="ordered locus">Mjls_4509</name>
</gene>
<proteinExistence type="predicted"/>
<organism evidence="2">
    <name type="scientific">Mycobacterium sp. (strain JLS)</name>
    <dbReference type="NCBI Taxonomy" id="164757"/>
    <lineage>
        <taxon>Bacteria</taxon>
        <taxon>Bacillati</taxon>
        <taxon>Actinomycetota</taxon>
        <taxon>Actinomycetes</taxon>
        <taxon>Mycobacteriales</taxon>
        <taxon>Mycobacteriaceae</taxon>
        <taxon>Mycobacterium</taxon>
    </lineage>
</organism>
<reference evidence="2" key="1">
    <citation type="submission" date="2007-02" db="EMBL/GenBank/DDBJ databases">
        <title>Complete sequence of Mycobacterium sp. JLS.</title>
        <authorList>
            <consortium name="US DOE Joint Genome Institute"/>
            <person name="Copeland A."/>
            <person name="Lucas S."/>
            <person name="Lapidus A."/>
            <person name="Barry K."/>
            <person name="Detter J.C."/>
            <person name="Glavina del Rio T."/>
            <person name="Hammon N."/>
            <person name="Israni S."/>
            <person name="Dalin E."/>
            <person name="Tice H."/>
            <person name="Pitluck S."/>
            <person name="Chain P."/>
            <person name="Malfatti S."/>
            <person name="Shin M."/>
            <person name="Vergez L."/>
            <person name="Schmutz J."/>
            <person name="Larimer F."/>
            <person name="Land M."/>
            <person name="Hauser L."/>
            <person name="Kyrpides N."/>
            <person name="Mikhailova N."/>
            <person name="Miller C.D."/>
            <person name="Anderson A.J."/>
            <person name="Sims R.C."/>
            <person name="Richardson P."/>
        </authorList>
    </citation>
    <scope>NUCLEOTIDE SEQUENCE [LARGE SCALE GENOMIC DNA]</scope>
    <source>
        <strain evidence="2">JLS</strain>
    </source>
</reference>
<evidence type="ECO:0000313" key="2">
    <source>
        <dbReference type="EMBL" id="ABO00279.1"/>
    </source>
</evidence>
<keyword evidence="1" id="KW-1133">Transmembrane helix</keyword>
<dbReference type="KEGG" id="mjl:Mjls_4509"/>
<sequence precursor="true">MTPKRRPPRNRKPSIYSPASEREWSRRLLGWLLVVVGSMMALVHGYTHFAQLRIVGYQDLLLGYPMAGMLVLAGFILVAWAAKPPSR</sequence>
<dbReference type="EMBL" id="CP000580">
    <property type="protein sequence ID" value="ABO00279.1"/>
    <property type="molecule type" value="Genomic_DNA"/>
</dbReference>
<name>A0A5Q5CLA8_MYCSJ</name>
<protein>
    <submittedName>
        <fullName evidence="2">Uncharacterized protein</fullName>
    </submittedName>
</protein>
<keyword evidence="1" id="KW-0812">Transmembrane</keyword>
<evidence type="ECO:0000256" key="1">
    <source>
        <dbReference type="SAM" id="Phobius"/>
    </source>
</evidence>